<name>A0ABR1I3L4_9HYPO</name>
<dbReference type="EC" id="3.1.1.73" evidence="1"/>
<dbReference type="PANTHER" id="PTHR37315:SF1">
    <property type="entry name" value="UPF0311 PROTEIN BLR7842"/>
    <property type="match status" value="1"/>
</dbReference>
<organism evidence="1 2">
    <name type="scientific">Neonectria magnoliae</name>
    <dbReference type="NCBI Taxonomy" id="2732573"/>
    <lineage>
        <taxon>Eukaryota</taxon>
        <taxon>Fungi</taxon>
        <taxon>Dikarya</taxon>
        <taxon>Ascomycota</taxon>
        <taxon>Pezizomycotina</taxon>
        <taxon>Sordariomycetes</taxon>
        <taxon>Hypocreomycetidae</taxon>
        <taxon>Hypocreales</taxon>
        <taxon>Nectriaceae</taxon>
        <taxon>Neonectria</taxon>
    </lineage>
</organism>
<reference evidence="1 2" key="1">
    <citation type="journal article" date="2025" name="Microbiol. Resour. Announc.">
        <title>Draft genome sequences for Neonectria magnoliae and Neonectria punicea, canker pathogens of Liriodendron tulipifera and Acer saccharum in West Virginia.</title>
        <authorList>
            <person name="Petronek H.M."/>
            <person name="Kasson M.T."/>
            <person name="Metheny A.M."/>
            <person name="Stauder C.M."/>
            <person name="Lovett B."/>
            <person name="Lynch S.C."/>
            <person name="Garnas J.R."/>
            <person name="Kasson L.R."/>
            <person name="Stajich J.E."/>
        </authorList>
    </citation>
    <scope>NUCLEOTIDE SEQUENCE [LARGE SCALE GENOMIC DNA]</scope>
    <source>
        <strain evidence="1 2">NRRL 64651</strain>
    </source>
</reference>
<dbReference type="Gene3D" id="2.40.160.20">
    <property type="match status" value="1"/>
</dbReference>
<dbReference type="Proteomes" id="UP001498421">
    <property type="component" value="Unassembled WGS sequence"/>
</dbReference>
<gene>
    <name evidence="1" type="primary">faeB-1_2</name>
    <name evidence="1" type="ORF">QQZ08_005363</name>
</gene>
<evidence type="ECO:0000313" key="2">
    <source>
        <dbReference type="Proteomes" id="UP001498421"/>
    </source>
</evidence>
<dbReference type="EMBL" id="JAZAVK010000045">
    <property type="protein sequence ID" value="KAK7428124.1"/>
    <property type="molecule type" value="Genomic_DNA"/>
</dbReference>
<dbReference type="InterPro" id="IPR020915">
    <property type="entry name" value="UPF0311"/>
</dbReference>
<sequence length="179" mass="19326">MSGWIVPLVQSQNQNSMPDTNAAIFACGVSAIAPEAAVEPCARVHHCSHTEKHISTVRFSSTTNILTLVLATAVSTAQRLGIPTFEFLYTVNATLGERWQIGDYGHGSRVIIPITGGLFPGPRMSATVNNFGADWGVTDTKGIFQTGHPDYEWLDRVVAAGVLQRLTSEEKGNNVLIDM</sequence>
<evidence type="ECO:0000313" key="1">
    <source>
        <dbReference type="EMBL" id="KAK7428124.1"/>
    </source>
</evidence>
<accession>A0ABR1I3L4</accession>
<keyword evidence="1" id="KW-0378">Hydrolase</keyword>
<protein>
    <submittedName>
        <fullName evidence="1">Feruloyl esterase</fullName>
        <ecNumber evidence="1">3.1.1.73</ecNumber>
    </submittedName>
</protein>
<dbReference type="PANTHER" id="PTHR37315">
    <property type="entry name" value="UPF0311 PROTEIN BLR7842"/>
    <property type="match status" value="1"/>
</dbReference>
<keyword evidence="2" id="KW-1185">Reference proteome</keyword>
<dbReference type="GO" id="GO:0030600">
    <property type="term" value="F:feruloyl esterase activity"/>
    <property type="evidence" value="ECO:0007669"/>
    <property type="project" value="UniProtKB-EC"/>
</dbReference>
<proteinExistence type="predicted"/>
<comment type="caution">
    <text evidence="1">The sequence shown here is derived from an EMBL/GenBank/DDBJ whole genome shotgun (WGS) entry which is preliminary data.</text>
</comment>
<dbReference type="Pfam" id="PF11578">
    <property type="entry name" value="DUF3237"/>
    <property type="match status" value="1"/>
</dbReference>